<protein>
    <submittedName>
        <fullName evidence="12">Polycomb protein Asx</fullName>
    </submittedName>
</protein>
<evidence type="ECO:0000256" key="9">
    <source>
        <dbReference type="ARBA" id="ARBA00023242"/>
    </source>
</evidence>
<feature type="compositionally biased region" description="Low complexity" evidence="10">
    <location>
        <begin position="2787"/>
        <end position="2807"/>
    </location>
</feature>
<dbReference type="InterPro" id="IPR044867">
    <property type="entry name" value="DEUBAD_dom"/>
</dbReference>
<evidence type="ECO:0000256" key="3">
    <source>
        <dbReference type="ARBA" id="ARBA00022491"/>
    </source>
</evidence>
<feature type="compositionally biased region" description="Low complexity" evidence="10">
    <location>
        <begin position="1052"/>
        <end position="1072"/>
    </location>
</feature>
<feature type="region of interest" description="Disordered" evidence="10">
    <location>
        <begin position="386"/>
        <end position="410"/>
    </location>
</feature>
<feature type="region of interest" description="Disordered" evidence="10">
    <location>
        <begin position="67"/>
        <end position="129"/>
    </location>
</feature>
<keyword evidence="8" id="KW-0804">Transcription</keyword>
<feature type="compositionally biased region" description="Low complexity" evidence="10">
    <location>
        <begin position="2027"/>
        <end position="2049"/>
    </location>
</feature>
<feature type="region of interest" description="Disordered" evidence="10">
    <location>
        <begin position="1568"/>
        <end position="1686"/>
    </location>
</feature>
<dbReference type="Proteomes" id="UP000198287">
    <property type="component" value="Unassembled WGS sequence"/>
</dbReference>
<feature type="region of interest" description="Disordered" evidence="10">
    <location>
        <begin position="954"/>
        <end position="979"/>
    </location>
</feature>
<organism evidence="12 13">
    <name type="scientific">Folsomia candida</name>
    <name type="common">Springtail</name>
    <dbReference type="NCBI Taxonomy" id="158441"/>
    <lineage>
        <taxon>Eukaryota</taxon>
        <taxon>Metazoa</taxon>
        <taxon>Ecdysozoa</taxon>
        <taxon>Arthropoda</taxon>
        <taxon>Hexapoda</taxon>
        <taxon>Collembola</taxon>
        <taxon>Entomobryomorpha</taxon>
        <taxon>Isotomoidea</taxon>
        <taxon>Isotomidae</taxon>
        <taxon>Proisotominae</taxon>
        <taxon>Folsomia</taxon>
    </lineage>
</organism>
<proteinExistence type="inferred from homology"/>
<feature type="compositionally biased region" description="Low complexity" evidence="10">
    <location>
        <begin position="2662"/>
        <end position="2679"/>
    </location>
</feature>
<feature type="region of interest" description="Disordered" evidence="10">
    <location>
        <begin position="342"/>
        <end position="363"/>
    </location>
</feature>
<feature type="region of interest" description="Disordered" evidence="10">
    <location>
        <begin position="1"/>
        <end position="44"/>
    </location>
</feature>
<dbReference type="InterPro" id="IPR024811">
    <property type="entry name" value="ASX/ASX-like"/>
</dbReference>
<feature type="compositionally biased region" description="Polar residues" evidence="10">
    <location>
        <begin position="74"/>
        <end position="83"/>
    </location>
</feature>
<feature type="compositionally biased region" description="Low complexity" evidence="10">
    <location>
        <begin position="1645"/>
        <end position="1667"/>
    </location>
</feature>
<evidence type="ECO:0000259" key="11">
    <source>
        <dbReference type="PROSITE" id="PS51916"/>
    </source>
</evidence>
<feature type="compositionally biased region" description="Low complexity" evidence="10">
    <location>
        <begin position="1625"/>
        <end position="1638"/>
    </location>
</feature>
<dbReference type="PANTHER" id="PTHR13578">
    <property type="entry name" value="ADDITIONAL SEX COMBS LIKE PROTEIN ASXL"/>
    <property type="match status" value="1"/>
</dbReference>
<dbReference type="InterPro" id="IPR026905">
    <property type="entry name" value="ASX-like_PHD"/>
</dbReference>
<feature type="region of interest" description="Disordered" evidence="10">
    <location>
        <begin position="1043"/>
        <end position="1072"/>
    </location>
</feature>
<keyword evidence="3" id="KW-0678">Repressor</keyword>
<feature type="compositionally biased region" description="Low complexity" evidence="10">
    <location>
        <begin position="27"/>
        <end position="38"/>
    </location>
</feature>
<keyword evidence="5" id="KW-0863">Zinc-finger</keyword>
<feature type="compositionally biased region" description="Low complexity" evidence="10">
    <location>
        <begin position="442"/>
        <end position="454"/>
    </location>
</feature>
<dbReference type="PROSITE" id="PS51916">
    <property type="entry name" value="DEUBAD"/>
    <property type="match status" value="1"/>
</dbReference>
<feature type="compositionally biased region" description="Low complexity" evidence="10">
    <location>
        <begin position="189"/>
        <end position="199"/>
    </location>
</feature>
<feature type="region of interest" description="Disordered" evidence="10">
    <location>
        <begin position="494"/>
        <end position="513"/>
    </location>
</feature>
<feature type="region of interest" description="Disordered" evidence="10">
    <location>
        <begin position="2662"/>
        <end position="2681"/>
    </location>
</feature>
<dbReference type="InterPro" id="IPR028020">
    <property type="entry name" value="ASX_DEUBAD_dom"/>
</dbReference>
<evidence type="ECO:0000313" key="13">
    <source>
        <dbReference type="Proteomes" id="UP000198287"/>
    </source>
</evidence>
<dbReference type="GO" id="GO:0008270">
    <property type="term" value="F:zinc ion binding"/>
    <property type="evidence" value="ECO:0007669"/>
    <property type="project" value="UniProtKB-KW"/>
</dbReference>
<dbReference type="Pfam" id="PF13922">
    <property type="entry name" value="PHD_3"/>
    <property type="match status" value="1"/>
</dbReference>
<feature type="region of interest" description="Disordered" evidence="10">
    <location>
        <begin position="434"/>
        <end position="487"/>
    </location>
</feature>
<keyword evidence="6" id="KW-0862">Zinc</keyword>
<dbReference type="PANTHER" id="PTHR13578:SF20">
    <property type="entry name" value="POLYCOMB PROTEIN ASX"/>
    <property type="match status" value="1"/>
</dbReference>
<evidence type="ECO:0000256" key="4">
    <source>
        <dbReference type="ARBA" id="ARBA00022723"/>
    </source>
</evidence>
<feature type="compositionally biased region" description="Basic and acidic residues" evidence="10">
    <location>
        <begin position="783"/>
        <end position="801"/>
    </location>
</feature>
<feature type="region of interest" description="Disordered" evidence="10">
    <location>
        <begin position="1876"/>
        <end position="1906"/>
    </location>
</feature>
<evidence type="ECO:0000256" key="8">
    <source>
        <dbReference type="ARBA" id="ARBA00023163"/>
    </source>
</evidence>
<feature type="compositionally biased region" description="Basic residues" evidence="10">
    <location>
        <begin position="455"/>
        <end position="464"/>
    </location>
</feature>
<dbReference type="STRING" id="158441.A0A226EVM7"/>
<dbReference type="GO" id="GO:0003682">
    <property type="term" value="F:chromatin binding"/>
    <property type="evidence" value="ECO:0007669"/>
    <property type="project" value="TreeGrafter"/>
</dbReference>
<feature type="region of interest" description="Disordered" evidence="10">
    <location>
        <begin position="1370"/>
        <end position="1436"/>
    </location>
</feature>
<dbReference type="Pfam" id="PF13919">
    <property type="entry name" value="ASXH"/>
    <property type="match status" value="1"/>
</dbReference>
<feature type="region of interest" description="Disordered" evidence="10">
    <location>
        <begin position="783"/>
        <end position="842"/>
    </location>
</feature>
<feature type="compositionally biased region" description="Polar residues" evidence="10">
    <location>
        <begin position="1421"/>
        <end position="1436"/>
    </location>
</feature>
<feature type="compositionally biased region" description="Polar residues" evidence="10">
    <location>
        <begin position="1577"/>
        <end position="1587"/>
    </location>
</feature>
<feature type="compositionally biased region" description="Low complexity" evidence="10">
    <location>
        <begin position="1511"/>
        <end position="1528"/>
    </location>
</feature>
<feature type="compositionally biased region" description="Polar residues" evidence="10">
    <location>
        <begin position="1594"/>
        <end position="1609"/>
    </location>
</feature>
<feature type="compositionally biased region" description="Basic and acidic residues" evidence="10">
    <location>
        <begin position="1397"/>
        <end position="1407"/>
    </location>
</feature>
<feature type="compositionally biased region" description="Low complexity" evidence="10">
    <location>
        <begin position="86"/>
        <end position="117"/>
    </location>
</feature>
<feature type="compositionally biased region" description="Polar residues" evidence="10">
    <location>
        <begin position="1371"/>
        <end position="1391"/>
    </location>
</feature>
<keyword evidence="4" id="KW-0479">Metal-binding</keyword>
<feature type="compositionally biased region" description="Low complexity" evidence="10">
    <location>
        <begin position="1891"/>
        <end position="1906"/>
    </location>
</feature>
<comment type="subcellular location">
    <subcellularLocation>
        <location evidence="1">Nucleus</location>
    </subcellularLocation>
</comment>
<feature type="region of interest" description="Disordered" evidence="10">
    <location>
        <begin position="1239"/>
        <end position="1265"/>
    </location>
</feature>
<feature type="compositionally biased region" description="Polar residues" evidence="10">
    <location>
        <begin position="2539"/>
        <end position="2556"/>
    </location>
</feature>
<dbReference type="GO" id="GO:0035517">
    <property type="term" value="C:PR-DUB complex"/>
    <property type="evidence" value="ECO:0007669"/>
    <property type="project" value="TreeGrafter"/>
</dbReference>
<evidence type="ECO:0000256" key="2">
    <source>
        <dbReference type="ARBA" id="ARBA00006391"/>
    </source>
</evidence>
<name>A0A226EVM7_FOLCA</name>
<feature type="region of interest" description="Disordered" evidence="10">
    <location>
        <begin position="2772"/>
        <end position="2807"/>
    </location>
</feature>
<dbReference type="GO" id="GO:0003677">
    <property type="term" value="F:DNA binding"/>
    <property type="evidence" value="ECO:0007669"/>
    <property type="project" value="InterPro"/>
</dbReference>
<dbReference type="OrthoDB" id="9348951at2759"/>
<sequence>MSNAGGQNVPPPSGGQGGGNLVPPLPGLDIPPGLSSSSNLSEEVKMSIRSISSEITIFEISHAMPERSVPPCTAGSTTITTIGPVSASSGSGSGGSSSTTTISTSATTSTSSTITTTQQHQSSLSVRPGSHQGAVVGVVGGGASLFSLNNKQIQLQPISSPLSRSQQMAAQSRGLSITASKQGPPPSSTSPSSSSLPAPKFTMGNHHSARRLHASSNISPILLNQHHKVTLAPVRSNVFSKLPMRNTLTKFNSSFVSHPHHHRHGHGQISGGGGGHSSPDVRFDPLMMLETKMVEEETELNSVIDTSAGAPKKPLLLSHDALKQQHLNMKRAPVNRFTQLQQLQKTPTPPPPRSPNSQFQPNRRKSVLIQLVELPDDNDDIKIEEQQGHDLNSKTVIGSTPPVPSASSIKPLNKPILGNLDSGGMVKRVVGSITSSSARPVVSSTPTGTRGRGVSSRRRKRKRIYSTNKLQGTHNTSSNSVSAKSAPVIKPSKLISSSSTAGTTTYSSSASTGIPAVLPTPPTTMYRTRTVVKASLAAENQKALEAQNRNKAREETSSIKLNNSNKPIKDIQRGPIHTTFGVGRPWKRHSRKLSTAEQLEQTKKDRCIDLESPRSILTQINPLHKVMTIGTFSSLPQLYQYQLLQLLPEVDREKGEDGSLRLRDSALNNEFFKKACQQWRQMLSDGEFTPDQRYKNRLDAEKDKTKLDPWKVKHFEPIWGHKILALGSTTEESSTATSSMANNCLAPPSKPSVYNLRRSPLRSPTCSSSVELSPMDVVGPVADQKENKQKSQQEKLFHKFELDDDYSEDEDDDENDADFDANNEATCSEGEYEDDQEMSSARTTGLLVQRSRSPIASSLQERNLVRNRKRSGVEEVQIDMDESKKIKVAPPKLSPIEEVQNKLGDVSIKLVPSPRKQEEKILSSKIKPAIEISEIGNRTRMSDLTTITNTSSMVKSEIHHHGSSSSESPKPSSSSCAQLQVSPDCDKQVHIALVHNAEQNVKRAETPSCIDMPSIIENAPADLKITPSDIVGGIQFQLSPLQLPEQQPPTPTSTVSSLSNTPTTSTSTRRLRTVTSTAPKKDVAIEVDMPEINKTSEATTVSTSSLEVQHLPANSTQITSSSLSSSCPSIVSVPVGTGATLTLIHPNSNNLSSISTESGNTQLRDSLRDSKAVDVTTTTTTTMNHSIHKAGSSDSKNCLLIPPEIQCILPATLTVVPSDVQRFVSSSPMKLVSITSGLASPTYSKSQSPSPTHTLLRTRNTSPHYSCTKPGTMTLSGGDVTIIPNVIVTTADLKPGLEKSSANQPKRILATTTTTTSTKLEPIPIASLPSITCSTLPLATTTTYVVSEMKTEDMKAEDIVETIYSVELAPSSCSEDNSTTEPNNDLKSRPTNPADGDEAKKVYEIKTDIAPQPPPPTTTTHQSPNMSTTPATFALSTKSEPLTYTLSSKAEKENCLIVEERPPPPPIFVSIVNKSIAPSAPISSSLVHPSSKSQVVLTTTVQTHPQIVQAVPSSSPQVHLQSSSTTTTSPPPPITNTTCTTLPVALSSSSQQNVITVSSATDISNSTTTLISTNGSPVVTCTGSSQPTPGPNQIVDSNASQESGSNSKNQKSRPKSSNKVCEVNPSRTCSSPSFSSSSTPPPPSSTTTTTCTSSAPNKQASSSSSPATHEANKVPRPISASHPPGQINLERSYQICRAVIQNSPNRDQLQHQLVKPPPVPTKVQQQQQAQQFRMIQGQCLTQVGDGGQVIQVHQRRSSTPTLLSGSSLPIQLSGVGPHQKLILTQFTNPQSPGGTTITGTPQQIAIAHAPGVNNAMQQQQQQHTLSGQTIPLIRPVQPGGTPIIVRGQNHTFVPQQSASTTIITPQQLAMLIQQQHQIHQQPAQPPPITSPQQVHQHQRTPQQQQQTIQLPATFVNVNQLGRPLVSQPSRPNSASSVLITTSSSSITNNPVTTTFTTTNCNNNNTKASVVGGSSSTMTTHKQLLIPPSPRDQFHRQTFTIPVSSQSSSPPVIRHQLVHIQNQQLVSVGSNQNPSSPSNSSSGGNSGSNNYPVRAQIVTSNGDTITIHRAATPPTSNVNNVRLTTARPVTYSYATTNNGGGGGNVTAGQQAIAMGNGKRLQGAANFITISGNSTTRMASPATGGSSGGGGGQIQLVSTQRGKSQQQVVGVPGQINLGGTQPSAPKQGIRLVSVDQASMSSTQADIVGELIDGTSLLGGGGSSSSNSISNLAEFITNQLAASNIRSISPLTFDQQNTTPVVKLSSAEVRNSSSPHHQQTLSSTNIVDATQQQQHQGFMIISPTVASNSNSSTFTTTTATTANAVNSNVISSSSGRSGGTQLQQSLMSDFLNCNTPTEIIMDFHDALGTGMDSPYSLISESDSQAIADMIDLPSTQDATTIVVTSSAPFLMGESSLINSAPRTSTSNNTNNKREQPRIWTTAQSVVGGQKQQQEVIVVSQGYSLKPCNPTFSSSSHSFHPLQTSNGNSSLVTMPPVSSTPSHSTRNVGNNSNLARLATTTSSSPLAVPSGGSIDCNNASLMFQTGANNNNPTTSPSRLTSGGGRPPSLPNTVTMLPLQGSSSCSVDSSGVRQQQYIIVQTTGNNGMPTNLAVPALNINSIMGQLILSNDQSGMNKVPPARASSAPPPIQGQGNQIIINAQNHQQQNVNANGPTTPSTSSSTPVDASNIIQLGQHHRVINVTSSNGGGNSSKQTMSIPTLEIQEGGGVRVVYSGQSSIQHVATVNNSGTTTMAQHQQQQVQQRSYTLTQNVNRTSQISSTTTQQGGGGGQFSLSGIDGSSSQQQISSSGLQIQQQGSTLSFPNVNLNSLNLNGNQNIVQVQVSQAPTIVHQQTINQVLNVTAQSPNNNNHARQISSTWSGGTNGPNSSSGQLINLNLNGVAPARIITTTTQPGQHPVISIPDTTQGGGISVEGGGDVSGLLGGQEFDIFRAIEGMNVKMSGSNVSGGGGGVVINNVGNLVLNDGSGVRNMMIGSSNNSNSSPMVGLPRSENNSEFNGVVEEVGQIIMDSGGNCVCDLRAMIMCRKCGRFCHDDCIGPSDLCLTCLIR</sequence>
<evidence type="ECO:0000313" key="12">
    <source>
        <dbReference type="EMBL" id="OXA61227.1"/>
    </source>
</evidence>
<feature type="region of interest" description="Disordered" evidence="10">
    <location>
        <begin position="564"/>
        <end position="598"/>
    </location>
</feature>
<feature type="region of interest" description="Disordered" evidence="10">
    <location>
        <begin position="2539"/>
        <end position="2564"/>
    </location>
</feature>
<keyword evidence="7" id="KW-0805">Transcription regulation</keyword>
<evidence type="ECO:0000256" key="7">
    <source>
        <dbReference type="ARBA" id="ARBA00023015"/>
    </source>
</evidence>
<keyword evidence="13" id="KW-1185">Reference proteome</keyword>
<feature type="region of interest" description="Disordered" evidence="10">
    <location>
        <begin position="256"/>
        <end position="276"/>
    </location>
</feature>
<evidence type="ECO:0000256" key="6">
    <source>
        <dbReference type="ARBA" id="ARBA00022833"/>
    </source>
</evidence>
<keyword evidence="9" id="KW-0539">Nucleus</keyword>
<feature type="compositionally biased region" description="Polar residues" evidence="10">
    <location>
        <begin position="160"/>
        <end position="181"/>
    </location>
</feature>
<dbReference type="GO" id="GO:0009887">
    <property type="term" value="P:animal organ morphogenesis"/>
    <property type="evidence" value="ECO:0007669"/>
    <property type="project" value="TreeGrafter"/>
</dbReference>
<dbReference type="GO" id="GO:0045944">
    <property type="term" value="P:positive regulation of transcription by RNA polymerase II"/>
    <property type="evidence" value="ECO:0007669"/>
    <property type="project" value="TreeGrafter"/>
</dbReference>
<feature type="region of interest" description="Disordered" evidence="10">
    <location>
        <begin position="2412"/>
        <end position="2434"/>
    </location>
</feature>
<evidence type="ECO:0000256" key="1">
    <source>
        <dbReference type="ARBA" id="ARBA00004123"/>
    </source>
</evidence>
<comment type="similarity">
    <text evidence="2">Belongs to the Asx family.</text>
</comment>
<feature type="domain" description="DEUBAD" evidence="11">
    <location>
        <begin position="613"/>
        <end position="724"/>
    </location>
</feature>
<dbReference type="EMBL" id="LNIX01000001">
    <property type="protein sequence ID" value="OXA61227.1"/>
    <property type="molecule type" value="Genomic_DNA"/>
</dbReference>
<gene>
    <name evidence="12" type="ORF">Fcan01_03485</name>
</gene>
<evidence type="ECO:0000256" key="10">
    <source>
        <dbReference type="SAM" id="MobiDB-lite"/>
    </source>
</evidence>
<reference evidence="12 13" key="1">
    <citation type="submission" date="2015-12" db="EMBL/GenBank/DDBJ databases">
        <title>The genome of Folsomia candida.</title>
        <authorList>
            <person name="Faddeeva A."/>
            <person name="Derks M.F."/>
            <person name="Anvar Y."/>
            <person name="Smit S."/>
            <person name="Van Straalen N."/>
            <person name="Roelofs D."/>
        </authorList>
    </citation>
    <scope>NUCLEOTIDE SEQUENCE [LARGE SCALE GENOMIC DNA]</scope>
    <source>
        <strain evidence="12 13">VU population</strain>
        <tissue evidence="12">Whole body</tissue>
    </source>
</reference>
<comment type="caution">
    <text evidence="12">The sequence shown here is derived from an EMBL/GenBank/DDBJ whole genome shotgun (WGS) entry which is preliminary data.</text>
</comment>
<evidence type="ECO:0000256" key="5">
    <source>
        <dbReference type="ARBA" id="ARBA00022771"/>
    </source>
</evidence>
<accession>A0A226EVM7</accession>
<feature type="compositionally biased region" description="Acidic residues" evidence="10">
    <location>
        <begin position="802"/>
        <end position="821"/>
    </location>
</feature>
<feature type="compositionally biased region" description="Low complexity" evidence="10">
    <location>
        <begin position="496"/>
        <end position="513"/>
    </location>
</feature>
<feature type="compositionally biased region" description="Polar residues" evidence="10">
    <location>
        <begin position="465"/>
        <end position="483"/>
    </location>
</feature>
<dbReference type="CDD" id="cd15489">
    <property type="entry name" value="PHD_SF"/>
    <property type="match status" value="1"/>
</dbReference>
<feature type="region of interest" description="Disordered" evidence="10">
    <location>
        <begin position="1510"/>
        <end position="1537"/>
    </location>
</feature>
<feature type="region of interest" description="Disordered" evidence="10">
    <location>
        <begin position="160"/>
        <end position="209"/>
    </location>
</feature>
<feature type="compositionally biased region" description="Low complexity" evidence="10">
    <location>
        <begin position="963"/>
        <end position="975"/>
    </location>
</feature>
<feature type="region of interest" description="Disordered" evidence="10">
    <location>
        <begin position="2027"/>
        <end position="2052"/>
    </location>
</feature>